<dbReference type="InterPro" id="IPR051707">
    <property type="entry name" value="PI-Interact_SigTrans_Reg"/>
</dbReference>
<comment type="caution">
    <text evidence="3">The sequence shown here is derived from an EMBL/GenBank/DDBJ whole genome shotgun (WGS) entry which is preliminary data.</text>
</comment>
<dbReference type="OrthoDB" id="185175at2759"/>
<dbReference type="CDD" id="cd00821">
    <property type="entry name" value="PH"/>
    <property type="match status" value="1"/>
</dbReference>
<feature type="compositionally biased region" description="Polar residues" evidence="1">
    <location>
        <begin position="553"/>
        <end position="578"/>
    </location>
</feature>
<proteinExistence type="predicted"/>
<dbReference type="Gene3D" id="2.30.29.30">
    <property type="entry name" value="Pleckstrin-homology domain (PH domain)/Phosphotyrosine-binding domain (PTB)"/>
    <property type="match status" value="1"/>
</dbReference>
<dbReference type="EMBL" id="VRVR01000025">
    <property type="protein sequence ID" value="KAF0852614.1"/>
    <property type="molecule type" value="Genomic_DNA"/>
</dbReference>
<evidence type="ECO:0000259" key="2">
    <source>
        <dbReference type="PROSITE" id="PS50003"/>
    </source>
</evidence>
<dbReference type="Pfam" id="PF00169">
    <property type="entry name" value="PH"/>
    <property type="match status" value="1"/>
</dbReference>
<dbReference type="PANTHER" id="PTHR14336:SF8">
    <property type="entry name" value="PROTEIN OPY1"/>
    <property type="match status" value="1"/>
</dbReference>
<protein>
    <submittedName>
        <fullName evidence="3">Mitochondrial N-terminal Pleckstrin homology (PH) domain-containing protein</fullName>
    </submittedName>
</protein>
<feature type="compositionally biased region" description="Acidic residues" evidence="1">
    <location>
        <begin position="289"/>
        <end position="311"/>
    </location>
</feature>
<organism evidence="3 4">
    <name type="scientific">Andalucia godoyi</name>
    <name type="common">Flagellate</name>
    <dbReference type="NCBI Taxonomy" id="505711"/>
    <lineage>
        <taxon>Eukaryota</taxon>
        <taxon>Discoba</taxon>
        <taxon>Jakobida</taxon>
        <taxon>Andalucina</taxon>
        <taxon>Andaluciidae</taxon>
        <taxon>Andalucia</taxon>
    </lineage>
</organism>
<feature type="region of interest" description="Disordered" evidence="1">
    <location>
        <begin position="275"/>
        <end position="338"/>
    </location>
</feature>
<evidence type="ECO:0000313" key="4">
    <source>
        <dbReference type="Proteomes" id="UP000799049"/>
    </source>
</evidence>
<feature type="compositionally biased region" description="Low complexity" evidence="1">
    <location>
        <begin position="586"/>
        <end position="600"/>
    </location>
</feature>
<dbReference type="SUPFAM" id="SSF50729">
    <property type="entry name" value="PH domain-like"/>
    <property type="match status" value="1"/>
</dbReference>
<keyword evidence="4" id="KW-1185">Reference proteome</keyword>
<feature type="domain" description="PH" evidence="2">
    <location>
        <begin position="12"/>
        <end position="115"/>
    </location>
</feature>
<accession>A0A8K0F483</accession>
<gene>
    <name evidence="3" type="ORF">ANDGO_05096</name>
</gene>
<dbReference type="PROSITE" id="PS50003">
    <property type="entry name" value="PH_DOMAIN"/>
    <property type="match status" value="1"/>
</dbReference>
<dbReference type="InterPro" id="IPR001849">
    <property type="entry name" value="PH_domain"/>
</dbReference>
<dbReference type="Proteomes" id="UP000799049">
    <property type="component" value="Unassembled WGS sequence"/>
</dbReference>
<reference evidence="3" key="1">
    <citation type="submission" date="2019-09" db="EMBL/GenBank/DDBJ databases">
        <title>The Mitochondrial Proteome of the Jakobid, Andalucia godoyi, a Protist With the Most Gene-Rich and Bacteria-Like Mitochondrial Genome.</title>
        <authorList>
            <person name="Gray M.W."/>
            <person name="Burger G."/>
            <person name="Derelle R."/>
            <person name="Klimes V."/>
            <person name="Leger M."/>
            <person name="Sarrasin M."/>
            <person name="Vlcek C."/>
            <person name="Roger A.J."/>
            <person name="Elias M."/>
            <person name="Lang B.F."/>
        </authorList>
    </citation>
    <scope>NUCLEOTIDE SEQUENCE</scope>
    <source>
        <strain evidence="3">And28</strain>
    </source>
</reference>
<evidence type="ECO:0000256" key="1">
    <source>
        <dbReference type="SAM" id="MobiDB-lite"/>
    </source>
</evidence>
<dbReference type="SMART" id="SM00233">
    <property type="entry name" value="PH"/>
    <property type="match status" value="1"/>
</dbReference>
<feature type="region of interest" description="Disordered" evidence="1">
    <location>
        <begin position="542"/>
        <end position="619"/>
    </location>
</feature>
<dbReference type="AlphaFoldDB" id="A0A8K0F483"/>
<evidence type="ECO:0000313" key="3">
    <source>
        <dbReference type="EMBL" id="KAF0852614.1"/>
    </source>
</evidence>
<name>A0A8K0F483_ANDGO</name>
<sequence>MSSPPPVLSMRRLVRTGWLEKEGQKRKSWKKRFFRLFNDGIYYFLDDTSSDRGMMTDALGFIRFDETTAVGMSTERPDIPFGLKVVSGVRTPLYLRASSEFEALNWLDAIRNVLRSRFKPNSVSPPSFAPEEPQRTVEVEEWLAYVDGAQKFPDEFLLVRCPASVAENSEYSFTMVVHGALFVTSHRLIFHAIVLNRTITHVAVGNEITAVEPMGNDGINVWKTNGSVLSFRNVESQGVLVSKIRALPERFEHSSASNGGAPVLSPAVRHVPFRSPVQIPVNPGASTVGEDEEEEEEEELVKEEDEEEDDASISSSKRQVSRPLFGPTSSIASPDAQDSCETEKSEYALLVTRYCKLRVMQSKSATSLSVPDSRSPKRTNSVALFSLASISMSSTADEFIFSCPVTLQYSDRLVSTVPVSGRLFFGTKFLVFRCDEVTVHNLRRHVNVDPKYCSFFCRPIWSCSFSATGNANRLKLILPSESTAVLQTILSDVGSTYELTAKNVDDMDRINFVYSRRGRSRVISSIRKFQNVFRIRRVSVKRAPSPPSIEPKTPSSSGSSRAPTPVAGTSASLVSSPATVPPHQRSSSSQNSVSNTASPSPSVGTSPFRRSAQSNASVGNRPSHILTFKEFPIILKAHNMHDATLAIVKDMKVSKVFIFIDVDGETIRSFESTEVIDVSNELPVSDDDVRQDEKPPAHSSFCIAFRSGACIAGYSKNSKDIIVSVAELMWV</sequence>
<dbReference type="PANTHER" id="PTHR14336">
    <property type="entry name" value="TANDEM PH DOMAIN CONTAINING PROTEIN"/>
    <property type="match status" value="1"/>
</dbReference>
<dbReference type="InterPro" id="IPR011993">
    <property type="entry name" value="PH-like_dom_sf"/>
</dbReference>